<dbReference type="EMBL" id="ASGP02000007">
    <property type="protein sequence ID" value="KAH9497768.1"/>
    <property type="molecule type" value="Genomic_DNA"/>
</dbReference>
<dbReference type="Proteomes" id="UP000790347">
    <property type="component" value="Unassembled WGS sequence"/>
</dbReference>
<name>A0A922HS78_DERFA</name>
<comment type="caution">
    <text evidence="1">The sequence shown here is derived from an EMBL/GenBank/DDBJ whole genome shotgun (WGS) entry which is preliminary data.</text>
</comment>
<reference evidence="1" key="1">
    <citation type="submission" date="2013-05" db="EMBL/GenBank/DDBJ databases">
        <authorList>
            <person name="Yim A.K.Y."/>
            <person name="Chan T.F."/>
            <person name="Ji K.M."/>
            <person name="Liu X.Y."/>
            <person name="Zhou J.W."/>
            <person name="Li R.Q."/>
            <person name="Yang K.Y."/>
            <person name="Li J."/>
            <person name="Li M."/>
            <person name="Law P.T.W."/>
            <person name="Wu Y.L."/>
            <person name="Cai Z.L."/>
            <person name="Qin H."/>
            <person name="Bao Y."/>
            <person name="Leung R.K.K."/>
            <person name="Ng P.K.S."/>
            <person name="Zou J."/>
            <person name="Zhong X.J."/>
            <person name="Ran P.X."/>
            <person name="Zhong N.S."/>
            <person name="Liu Z.G."/>
            <person name="Tsui S.K.W."/>
        </authorList>
    </citation>
    <scope>NUCLEOTIDE SEQUENCE</scope>
    <source>
        <strain evidence="1">Derf</strain>
        <tissue evidence="1">Whole organism</tissue>
    </source>
</reference>
<evidence type="ECO:0000313" key="1">
    <source>
        <dbReference type="EMBL" id="KAH9497768.1"/>
    </source>
</evidence>
<keyword evidence="2" id="KW-1185">Reference proteome</keyword>
<organism evidence="1 2">
    <name type="scientific">Dermatophagoides farinae</name>
    <name type="common">American house dust mite</name>
    <dbReference type="NCBI Taxonomy" id="6954"/>
    <lineage>
        <taxon>Eukaryota</taxon>
        <taxon>Metazoa</taxon>
        <taxon>Ecdysozoa</taxon>
        <taxon>Arthropoda</taxon>
        <taxon>Chelicerata</taxon>
        <taxon>Arachnida</taxon>
        <taxon>Acari</taxon>
        <taxon>Acariformes</taxon>
        <taxon>Sarcoptiformes</taxon>
        <taxon>Astigmata</taxon>
        <taxon>Psoroptidia</taxon>
        <taxon>Analgoidea</taxon>
        <taxon>Pyroglyphidae</taxon>
        <taxon>Dermatophagoidinae</taxon>
        <taxon>Dermatophagoides</taxon>
    </lineage>
</organism>
<accession>A0A922HS78</accession>
<protein>
    <submittedName>
        <fullName evidence="1">Uncharacterized protein</fullName>
    </submittedName>
</protein>
<evidence type="ECO:0000313" key="2">
    <source>
        <dbReference type="Proteomes" id="UP000790347"/>
    </source>
</evidence>
<dbReference type="AlphaFoldDB" id="A0A922HS78"/>
<gene>
    <name evidence="1" type="ORF">DERF_013728</name>
</gene>
<proteinExistence type="predicted"/>
<sequence length="91" mass="9836">MSTSASIYGEQLNRSDDFVVAVIAVSPPLVSDDDDDDDDNDDDECGDVGMDLIFIISRLLSPPPTPPLLGIIILGIIKLDMERPFSNIDAD</sequence>
<reference evidence="1" key="2">
    <citation type="journal article" date="2022" name="Res Sq">
        <title>Comparative Genomics Reveals Insights into the Divergent Evolution of Astigmatic Mites and Household Pest Adaptations.</title>
        <authorList>
            <person name="Xiong Q."/>
            <person name="Wan A.T.-Y."/>
            <person name="Liu X.-Y."/>
            <person name="Fung C.S.-H."/>
            <person name="Xiao X."/>
            <person name="Malainual N."/>
            <person name="Hou J."/>
            <person name="Wang L."/>
            <person name="Wang M."/>
            <person name="Yang K."/>
            <person name="Cui Y."/>
            <person name="Leung E."/>
            <person name="Nong W."/>
            <person name="Shin S.-K."/>
            <person name="Au S."/>
            <person name="Jeong K.Y."/>
            <person name="Chew F.T."/>
            <person name="Hui J."/>
            <person name="Leung T.F."/>
            <person name="Tungtrongchitr A."/>
            <person name="Zhong N."/>
            <person name="Liu Z."/>
            <person name="Tsui S."/>
        </authorList>
    </citation>
    <scope>NUCLEOTIDE SEQUENCE</scope>
    <source>
        <strain evidence="1">Derf</strain>
        <tissue evidence="1">Whole organism</tissue>
    </source>
</reference>